<evidence type="ECO:0000256" key="2">
    <source>
        <dbReference type="ARBA" id="ARBA00022679"/>
    </source>
</evidence>
<dbReference type="InterPro" id="IPR051052">
    <property type="entry name" value="Diverse_substrate_MTase"/>
</dbReference>
<organism evidence="4 5">
    <name type="scientific">Bugula neritina</name>
    <name type="common">Brown bryozoan</name>
    <name type="synonym">Sertularia neritina</name>
    <dbReference type="NCBI Taxonomy" id="10212"/>
    <lineage>
        <taxon>Eukaryota</taxon>
        <taxon>Metazoa</taxon>
        <taxon>Spiralia</taxon>
        <taxon>Lophotrochozoa</taxon>
        <taxon>Bryozoa</taxon>
        <taxon>Gymnolaemata</taxon>
        <taxon>Cheilostomatida</taxon>
        <taxon>Flustrina</taxon>
        <taxon>Buguloidea</taxon>
        <taxon>Bugulidae</taxon>
        <taxon>Bugula</taxon>
    </lineage>
</organism>
<protein>
    <recommendedName>
        <fullName evidence="3">Methyltransferase domain-containing protein</fullName>
    </recommendedName>
</protein>
<dbReference type="AlphaFoldDB" id="A0A7J7K4J0"/>
<dbReference type="Pfam" id="PF13649">
    <property type="entry name" value="Methyltransf_25"/>
    <property type="match status" value="1"/>
</dbReference>
<evidence type="ECO:0000313" key="4">
    <source>
        <dbReference type="EMBL" id="KAF6033552.1"/>
    </source>
</evidence>
<dbReference type="Proteomes" id="UP000593567">
    <property type="component" value="Unassembled WGS sequence"/>
</dbReference>
<reference evidence="4" key="1">
    <citation type="submission" date="2020-06" db="EMBL/GenBank/DDBJ databases">
        <title>Draft genome of Bugula neritina, a colonial animal packing powerful symbionts and potential medicines.</title>
        <authorList>
            <person name="Rayko M."/>
        </authorList>
    </citation>
    <scope>NUCLEOTIDE SEQUENCE [LARGE SCALE GENOMIC DNA]</scope>
    <source>
        <strain evidence="4">Kwan_BN1</strain>
    </source>
</reference>
<dbReference type="InterPro" id="IPR041698">
    <property type="entry name" value="Methyltransf_25"/>
</dbReference>
<keyword evidence="5" id="KW-1185">Reference proteome</keyword>
<comment type="caution">
    <text evidence="4">The sequence shown here is derived from an EMBL/GenBank/DDBJ whole genome shotgun (WGS) entry which is preliminary data.</text>
</comment>
<dbReference type="PANTHER" id="PTHR44942">
    <property type="entry name" value="METHYLTRANSF_11 DOMAIN-CONTAINING PROTEIN"/>
    <property type="match status" value="1"/>
</dbReference>
<sequence length="154" mass="17237">MSSVDNSEELIAASKRYEDVTLSAEYVKSRIRYPASVFKTVMALSTTQIPLSCGRSVWTGLMSTVFLAPYFDKVLGVDISESQIEQATLQNQHLNIDYKVSAGESLSVEDNSVTLIQVATALHWLDHESSTENVTEFWFLEELLLPLRTSLTLK</sequence>
<dbReference type="EMBL" id="VXIV02001301">
    <property type="protein sequence ID" value="KAF6033552.1"/>
    <property type="molecule type" value="Genomic_DNA"/>
</dbReference>
<dbReference type="CDD" id="cd02440">
    <property type="entry name" value="AdoMet_MTases"/>
    <property type="match status" value="1"/>
</dbReference>
<dbReference type="GO" id="GO:0032259">
    <property type="term" value="P:methylation"/>
    <property type="evidence" value="ECO:0007669"/>
    <property type="project" value="UniProtKB-KW"/>
</dbReference>
<evidence type="ECO:0000259" key="3">
    <source>
        <dbReference type="Pfam" id="PF13649"/>
    </source>
</evidence>
<gene>
    <name evidence="4" type="ORF">EB796_008145</name>
</gene>
<dbReference type="InterPro" id="IPR029063">
    <property type="entry name" value="SAM-dependent_MTases_sf"/>
</dbReference>
<dbReference type="PANTHER" id="PTHR44942:SF4">
    <property type="entry name" value="METHYLTRANSFERASE TYPE 11 DOMAIN-CONTAINING PROTEIN"/>
    <property type="match status" value="1"/>
</dbReference>
<keyword evidence="1" id="KW-0489">Methyltransferase</keyword>
<name>A0A7J7K4J0_BUGNE</name>
<dbReference type="SUPFAM" id="SSF53335">
    <property type="entry name" value="S-adenosyl-L-methionine-dependent methyltransferases"/>
    <property type="match status" value="1"/>
</dbReference>
<proteinExistence type="predicted"/>
<feature type="domain" description="Methyltransferase" evidence="3">
    <location>
        <begin position="59"/>
        <end position="131"/>
    </location>
</feature>
<evidence type="ECO:0000256" key="1">
    <source>
        <dbReference type="ARBA" id="ARBA00022603"/>
    </source>
</evidence>
<evidence type="ECO:0000313" key="5">
    <source>
        <dbReference type="Proteomes" id="UP000593567"/>
    </source>
</evidence>
<dbReference type="OrthoDB" id="506498at2759"/>
<dbReference type="GO" id="GO:0008168">
    <property type="term" value="F:methyltransferase activity"/>
    <property type="evidence" value="ECO:0007669"/>
    <property type="project" value="UniProtKB-KW"/>
</dbReference>
<keyword evidence="2" id="KW-0808">Transferase</keyword>
<accession>A0A7J7K4J0</accession>
<dbReference type="Gene3D" id="3.40.50.150">
    <property type="entry name" value="Vaccinia Virus protein VP39"/>
    <property type="match status" value="1"/>
</dbReference>